<feature type="repeat" description="ANK" evidence="3">
    <location>
        <begin position="676"/>
        <end position="708"/>
    </location>
</feature>
<dbReference type="OrthoDB" id="7464126at2759"/>
<dbReference type="Pfam" id="PF00023">
    <property type="entry name" value="Ank"/>
    <property type="match status" value="2"/>
</dbReference>
<feature type="repeat" description="ANK" evidence="3">
    <location>
        <begin position="511"/>
        <end position="543"/>
    </location>
</feature>
<feature type="repeat" description="ANK" evidence="3">
    <location>
        <begin position="895"/>
        <end position="927"/>
    </location>
</feature>
<feature type="repeat" description="ANK" evidence="3">
    <location>
        <begin position="862"/>
        <end position="894"/>
    </location>
</feature>
<evidence type="ECO:0000256" key="1">
    <source>
        <dbReference type="ARBA" id="ARBA00022737"/>
    </source>
</evidence>
<name>A0A8B6FB69_MYTGA</name>
<dbReference type="Proteomes" id="UP000596742">
    <property type="component" value="Unassembled WGS sequence"/>
</dbReference>
<sequence>MFPTLTVFTASDNNCITIPVFIPDISVIITGKEERSIKEQKILKKEDAQEEVIPGIIREQIKNQIEDWEKNDKMFVCTRASDYVIECLKKKNCVTLTAPSGVGKSFISRHTALIFQKEGYNIIPVYSPQSISDYFQPGRQTVFIIDDFCGNYIANQVQILSWRELLPVVNRIIADKSCKIIVSCRLQVYKDDGFNILLPFKSCECNLISDNLRLTPEEKTNILKSYIDTSKVDIGEICQTSDFFPLLCYLYHAKNCSDVIEFFRNPFRVYKNELDNLSMFGEEGNYKMCSLALCVLFDNQLEEEWFQGKVTDKQRYLIKDINANCDLNICSKKKLKHALDSLDGTFVRKRNGIYRAVHNKLFDFLAHYVGHKMIKCLINHGDSHLVHERCIWQKSQDHKNRNIDFIIEIHEDYLESYIKRFIKDWSAGNVVAVFGGYNFRVSSFRQQLLQYLIHLDNSEQIELANTKDTLLPMENCGSGSTPLICTCNDGYADMVQWILNNDVDVDLSRTDGNTALILACRQGHVEIVRLLLQKNPIIDLCNQNEIEALNWACYKGYTSIVNLLLQKNPNVDLCNLNGITALNWACYKGYDIIVNMLLQKNPDVDLCSIDGRSPLYMASQRGHTNIVRLLLEKNANVNLCTSDGRSPLHISSQNRHTDIVRLLLENNSNVDLCTNNGKTALTLACGKGYPAIVNMLLDKNSNFDVCVRDGCSPLYMASQNGKQMIECFIDHGDSSFIHQRFIWQISPNDKNSNIDFFIEIPDEYLESYLKRFIKDWSAGNVIVVFESSNMNVSLFRKQLLQYLIQLDKSEQVALANTKDTVFPKHLVGLNNTPLISSCNQGYTDVVQWILSNDVRVDECRDDKVTGLIMACQEGHVDIVRLLLQQNPKVDLCDMKGITALLWACFKGYADIVSILLERNSSVDLFSSDGRSPVYMASQKGHTDIVRLLLDKNPNVNLCSSYGRSPLCISSQQGHTDIVRLLLDKNPNVNLCDSDKCSPLSMASLNGHTDIIRLLLEKNPNVDLCTRYGKTALNLACFNGYTAIVNMLLDKNPNVDLCDSNGRSPLYTASQKGYTDIVRLLLSKNSNVHLGSRDGHRPLYVASQKGYTAIVRMLLDINPNADLCDNDGCSPLSKACLNGYTDIVRLLLDKNPNVDLCDSDGCSPLYMASQNGHTDIVTLLLEHNPNVDLCGNHCLTPLIHLCKRDDPSVVALLLRHKPAINVQSSLGGNALHFSVMNGNIEITQLLVQNNADCNVCVHSKQTVTDAMKTLSPPVLDTFKQKMFVTFLKDALSNVAKYVSKKSEDYTFDVWSGSSPLHIACFVGTIDIVDCLLGHNANINMTKEDGTTPLFYACELGHEDIVRLLLNKGVDIEILRLDRKSALNIATDNGHKTIVAMITKHMKSQ</sequence>
<feature type="domain" description="Novel STAND NTPase 3" evidence="4">
    <location>
        <begin position="75"/>
        <end position="227"/>
    </location>
</feature>
<feature type="repeat" description="ANK" evidence="3">
    <location>
        <begin position="1310"/>
        <end position="1342"/>
    </location>
</feature>
<dbReference type="PROSITE" id="PS50088">
    <property type="entry name" value="ANK_REPEAT"/>
    <property type="match status" value="18"/>
</dbReference>
<organism evidence="5 6">
    <name type="scientific">Mytilus galloprovincialis</name>
    <name type="common">Mediterranean mussel</name>
    <dbReference type="NCBI Taxonomy" id="29158"/>
    <lineage>
        <taxon>Eukaryota</taxon>
        <taxon>Metazoa</taxon>
        <taxon>Spiralia</taxon>
        <taxon>Lophotrochozoa</taxon>
        <taxon>Mollusca</taxon>
        <taxon>Bivalvia</taxon>
        <taxon>Autobranchia</taxon>
        <taxon>Pteriomorphia</taxon>
        <taxon>Mytilida</taxon>
        <taxon>Mytiloidea</taxon>
        <taxon>Mytilidae</taxon>
        <taxon>Mytilinae</taxon>
        <taxon>Mytilus</taxon>
    </lineage>
</organism>
<dbReference type="InterPro" id="IPR051165">
    <property type="entry name" value="Multifunctional_ANK_Repeat"/>
</dbReference>
<dbReference type="SMART" id="SM00248">
    <property type="entry name" value="ANK"/>
    <property type="match status" value="24"/>
</dbReference>
<dbReference type="InterPro" id="IPR049050">
    <property type="entry name" value="nSTAND3"/>
</dbReference>
<dbReference type="Gene3D" id="1.25.40.20">
    <property type="entry name" value="Ankyrin repeat-containing domain"/>
    <property type="match status" value="4"/>
</dbReference>
<keyword evidence="2 3" id="KW-0040">ANK repeat</keyword>
<dbReference type="Pfam" id="PF20720">
    <property type="entry name" value="nSTAND3"/>
    <property type="match status" value="1"/>
</dbReference>
<dbReference type="PANTHER" id="PTHR24123">
    <property type="entry name" value="ANKYRIN REPEAT-CONTAINING"/>
    <property type="match status" value="1"/>
</dbReference>
<feature type="repeat" description="ANK" evidence="3">
    <location>
        <begin position="1027"/>
        <end position="1059"/>
    </location>
</feature>
<evidence type="ECO:0000259" key="4">
    <source>
        <dbReference type="Pfam" id="PF20720"/>
    </source>
</evidence>
<feature type="repeat" description="ANK" evidence="3">
    <location>
        <begin position="1343"/>
        <end position="1375"/>
    </location>
</feature>
<dbReference type="InterPro" id="IPR002110">
    <property type="entry name" value="Ankyrin_rpt"/>
</dbReference>
<proteinExistence type="predicted"/>
<dbReference type="PROSITE" id="PS50297">
    <property type="entry name" value="ANK_REP_REGION"/>
    <property type="match status" value="16"/>
</dbReference>
<keyword evidence="6" id="KW-1185">Reference proteome</keyword>
<dbReference type="InterPro" id="IPR036770">
    <property type="entry name" value="Ankyrin_rpt-contain_sf"/>
</dbReference>
<feature type="repeat" description="ANK" evidence="3">
    <location>
        <begin position="643"/>
        <end position="675"/>
    </location>
</feature>
<feature type="repeat" description="ANK" evidence="3">
    <location>
        <begin position="610"/>
        <end position="642"/>
    </location>
</feature>
<feature type="repeat" description="ANK" evidence="3">
    <location>
        <begin position="1126"/>
        <end position="1158"/>
    </location>
</feature>
<evidence type="ECO:0000313" key="5">
    <source>
        <dbReference type="EMBL" id="VDI46864.1"/>
    </source>
</evidence>
<feature type="repeat" description="ANK" evidence="3">
    <location>
        <begin position="994"/>
        <end position="1026"/>
    </location>
</feature>
<evidence type="ECO:0000313" key="6">
    <source>
        <dbReference type="Proteomes" id="UP000596742"/>
    </source>
</evidence>
<dbReference type="InterPro" id="IPR027417">
    <property type="entry name" value="P-loop_NTPase"/>
</dbReference>
<feature type="repeat" description="ANK" evidence="3">
    <location>
        <begin position="1060"/>
        <end position="1092"/>
    </location>
</feature>
<protein>
    <recommendedName>
        <fullName evidence="4">Novel STAND NTPase 3 domain-containing protein</fullName>
    </recommendedName>
</protein>
<keyword evidence="1" id="KW-0677">Repeat</keyword>
<dbReference type="SUPFAM" id="SSF52540">
    <property type="entry name" value="P-loop containing nucleoside triphosphate hydrolases"/>
    <property type="match status" value="1"/>
</dbReference>
<feature type="repeat" description="ANK" evidence="3">
    <location>
        <begin position="577"/>
        <end position="609"/>
    </location>
</feature>
<feature type="repeat" description="ANK" evidence="3">
    <location>
        <begin position="1225"/>
        <end position="1257"/>
    </location>
</feature>
<dbReference type="Pfam" id="PF13637">
    <property type="entry name" value="Ank_4"/>
    <property type="match status" value="2"/>
</dbReference>
<dbReference type="PANTHER" id="PTHR24123:SF33">
    <property type="entry name" value="PROTEIN HOS4"/>
    <property type="match status" value="1"/>
</dbReference>
<accession>A0A8B6FB69</accession>
<feature type="repeat" description="ANK" evidence="3">
    <location>
        <begin position="1159"/>
        <end position="1191"/>
    </location>
</feature>
<evidence type="ECO:0000256" key="2">
    <source>
        <dbReference type="ARBA" id="ARBA00023043"/>
    </source>
</evidence>
<gene>
    <name evidence="5" type="ORF">MGAL_10B073344</name>
</gene>
<dbReference type="SUPFAM" id="SSF48403">
    <property type="entry name" value="Ankyrin repeat"/>
    <property type="match status" value="4"/>
</dbReference>
<feature type="repeat" description="ANK" evidence="3">
    <location>
        <begin position="1093"/>
        <end position="1125"/>
    </location>
</feature>
<feature type="repeat" description="ANK" evidence="3">
    <location>
        <begin position="928"/>
        <end position="960"/>
    </location>
</feature>
<comment type="caution">
    <text evidence="5">The sequence shown here is derived from an EMBL/GenBank/DDBJ whole genome shotgun (WGS) entry which is preliminary data.</text>
</comment>
<reference evidence="5" key="1">
    <citation type="submission" date="2018-11" db="EMBL/GenBank/DDBJ databases">
        <authorList>
            <person name="Alioto T."/>
            <person name="Alioto T."/>
        </authorList>
    </citation>
    <scope>NUCLEOTIDE SEQUENCE</scope>
</reference>
<evidence type="ECO:0000256" key="3">
    <source>
        <dbReference type="PROSITE-ProRule" id="PRU00023"/>
    </source>
</evidence>
<dbReference type="Pfam" id="PF12796">
    <property type="entry name" value="Ank_2"/>
    <property type="match status" value="7"/>
</dbReference>
<feature type="repeat" description="ANK" evidence="3">
    <location>
        <begin position="961"/>
        <end position="993"/>
    </location>
</feature>
<dbReference type="EMBL" id="UYJE01006540">
    <property type="protein sequence ID" value="VDI46864.1"/>
    <property type="molecule type" value="Genomic_DNA"/>
</dbReference>